<dbReference type="Proteomes" id="UP001308005">
    <property type="component" value="Unassembled WGS sequence"/>
</dbReference>
<feature type="domain" description="Cytochrome c-type biogenesis protein H TPR" evidence="6">
    <location>
        <begin position="143"/>
        <end position="271"/>
    </location>
</feature>
<evidence type="ECO:0000259" key="6">
    <source>
        <dbReference type="Pfam" id="PF23914"/>
    </source>
</evidence>
<dbReference type="SUPFAM" id="SSF48452">
    <property type="entry name" value="TPR-like"/>
    <property type="match status" value="1"/>
</dbReference>
<dbReference type="PANTHER" id="PTHR47870:SF4">
    <property type="entry name" value="CYTOCHROME C-TYPE BIOGENESIS PROTEIN CYCH"/>
    <property type="match status" value="1"/>
</dbReference>
<dbReference type="SMART" id="SM00028">
    <property type="entry name" value="TPR"/>
    <property type="match status" value="2"/>
</dbReference>
<dbReference type="InterPro" id="IPR051263">
    <property type="entry name" value="C-type_cytochrome_biogenesis"/>
</dbReference>
<protein>
    <submittedName>
        <fullName evidence="7">C-type cytochrome biogenesis protein CcmI</fullName>
    </submittedName>
</protein>
<keyword evidence="8" id="KW-1185">Reference proteome</keyword>
<dbReference type="InterPro" id="IPR019734">
    <property type="entry name" value="TPR_rpt"/>
</dbReference>
<dbReference type="PROSITE" id="PS50005">
    <property type="entry name" value="TPR"/>
    <property type="match status" value="1"/>
</dbReference>
<dbReference type="Gene3D" id="1.25.40.10">
    <property type="entry name" value="Tetratricopeptide repeat domain"/>
    <property type="match status" value="1"/>
</dbReference>
<sequence>MITFWVLAAGLTLLGVALLLPALLRPGVGPEDGRRAQNIAIARQHKAELEAEYRLGGLDATSHEAALAELERGLYEDTRPDEAVAQPQAAAKGMALLLALLTPLLAFGLYGALGSPAAVPESSVQPNAMPEAHLDAHMGEGAAPDMGKMLAGLEERLKAAPHDVDGWLMLGRSYVVLGRYPDAIRGYERAAQLNPDEPAVLFAWADTLAASQQGSFQGKALELLTQGLALDPRNPMGLWLAASAAMQTGNAAQAIHYWNTLLPLLPEGSPELDEIRTLVRQAGGTPVR</sequence>
<dbReference type="InterPro" id="IPR056413">
    <property type="entry name" value="TPR_CcmH_CycH"/>
</dbReference>
<dbReference type="EMBL" id="JAYMYJ010000155">
    <property type="protein sequence ID" value="MEB4593338.1"/>
    <property type="molecule type" value="Genomic_DNA"/>
</dbReference>
<evidence type="ECO:0000313" key="8">
    <source>
        <dbReference type="Proteomes" id="UP001308005"/>
    </source>
</evidence>
<keyword evidence="2" id="KW-0677">Repeat</keyword>
<dbReference type="InterPro" id="IPR017560">
    <property type="entry name" value="Cyt_c_biogenesis_CcmI"/>
</dbReference>
<dbReference type="PANTHER" id="PTHR47870">
    <property type="entry name" value="CYTOCHROME C-TYPE BIOGENESIS PROTEIN CCMH"/>
    <property type="match status" value="1"/>
</dbReference>
<evidence type="ECO:0000256" key="4">
    <source>
        <dbReference type="ARBA" id="ARBA00022803"/>
    </source>
</evidence>
<accession>A0ABU6D2R9</accession>
<evidence type="ECO:0000256" key="5">
    <source>
        <dbReference type="PROSITE-ProRule" id="PRU00339"/>
    </source>
</evidence>
<gene>
    <name evidence="7" type="primary">ccmI</name>
    <name evidence="7" type="ORF">VSS37_20340</name>
</gene>
<proteinExistence type="predicted"/>
<keyword evidence="4 5" id="KW-0802">TPR repeat</keyword>
<feature type="repeat" description="TPR" evidence="5">
    <location>
        <begin position="164"/>
        <end position="197"/>
    </location>
</feature>
<dbReference type="NCBIfam" id="TIGR03142">
    <property type="entry name" value="cytochro_ccmI"/>
    <property type="match status" value="1"/>
</dbReference>
<evidence type="ECO:0000313" key="7">
    <source>
        <dbReference type="EMBL" id="MEB4593338.1"/>
    </source>
</evidence>
<keyword evidence="3" id="KW-0201">Cytochrome c-type biogenesis</keyword>
<dbReference type="PROSITE" id="PS50293">
    <property type="entry name" value="TPR_REGION"/>
    <property type="match status" value="1"/>
</dbReference>
<comment type="caution">
    <text evidence="7">The sequence shown here is derived from an EMBL/GenBank/DDBJ whole genome shotgun (WGS) entry which is preliminary data.</text>
</comment>
<evidence type="ECO:0000256" key="1">
    <source>
        <dbReference type="ARBA" id="ARBA00004196"/>
    </source>
</evidence>
<evidence type="ECO:0000256" key="3">
    <source>
        <dbReference type="ARBA" id="ARBA00022748"/>
    </source>
</evidence>
<evidence type="ECO:0000256" key="2">
    <source>
        <dbReference type="ARBA" id="ARBA00022737"/>
    </source>
</evidence>
<dbReference type="InterPro" id="IPR011990">
    <property type="entry name" value="TPR-like_helical_dom_sf"/>
</dbReference>
<reference evidence="8" key="1">
    <citation type="submission" date="2023-07" db="EMBL/GenBank/DDBJ databases">
        <title>The carbon used by Thiothrix.</title>
        <authorList>
            <person name="Chen L."/>
        </authorList>
    </citation>
    <scope>NUCLEOTIDE SEQUENCE [LARGE SCALE GENOMIC DNA]</scope>
</reference>
<name>A0ABU6D2R9_9GAMM</name>
<dbReference type="Pfam" id="PF23914">
    <property type="entry name" value="TPR_CcmH_CycH"/>
    <property type="match status" value="1"/>
</dbReference>
<organism evidence="7 8">
    <name type="scientific">Candidatus Thiothrix phosphatis</name>
    <dbReference type="NCBI Taxonomy" id="3112415"/>
    <lineage>
        <taxon>Bacteria</taxon>
        <taxon>Pseudomonadati</taxon>
        <taxon>Pseudomonadota</taxon>
        <taxon>Gammaproteobacteria</taxon>
        <taxon>Thiotrichales</taxon>
        <taxon>Thiotrichaceae</taxon>
        <taxon>Thiothrix</taxon>
    </lineage>
</organism>
<dbReference type="RefSeq" id="WP_324698178.1">
    <property type="nucleotide sequence ID" value="NZ_JAYMYJ010000155.1"/>
</dbReference>
<comment type="subcellular location">
    <subcellularLocation>
        <location evidence="1">Cell envelope</location>
    </subcellularLocation>
</comment>